<keyword evidence="3" id="KW-0472">Membrane</keyword>
<name>A0AAV7CPF3_ENGPU</name>
<dbReference type="PANTHER" id="PTHR23037">
    <property type="entry name" value="CYTOKINE RECEPTOR"/>
    <property type="match status" value="1"/>
</dbReference>
<evidence type="ECO:0000256" key="3">
    <source>
        <dbReference type="SAM" id="Phobius"/>
    </source>
</evidence>
<protein>
    <recommendedName>
        <fullName evidence="5">Cytokine receptor-like factor 2-like D2 domain-containing protein</fullName>
    </recommendedName>
</protein>
<proteinExistence type="predicted"/>
<feature type="signal peptide" evidence="4">
    <location>
        <begin position="1"/>
        <end position="17"/>
    </location>
</feature>
<evidence type="ECO:0000313" key="6">
    <source>
        <dbReference type="EMBL" id="KAG8586664.1"/>
    </source>
</evidence>
<comment type="subcellular location">
    <subcellularLocation>
        <location evidence="1">Membrane</location>
        <topology evidence="1">Single-pass type I membrane protein</topology>
    </subcellularLocation>
</comment>
<dbReference type="Gene3D" id="2.60.40.10">
    <property type="entry name" value="Immunoglobulins"/>
    <property type="match status" value="1"/>
</dbReference>
<evidence type="ECO:0000256" key="2">
    <source>
        <dbReference type="ARBA" id="ARBA00023180"/>
    </source>
</evidence>
<dbReference type="GO" id="GO:0004896">
    <property type="term" value="F:cytokine receptor activity"/>
    <property type="evidence" value="ECO:0007669"/>
    <property type="project" value="TreeGrafter"/>
</dbReference>
<keyword evidence="7" id="KW-1185">Reference proteome</keyword>
<dbReference type="InterPro" id="IPR048648">
    <property type="entry name" value="CRLF2-like_D2"/>
</dbReference>
<organism evidence="6 7">
    <name type="scientific">Engystomops pustulosus</name>
    <name type="common">Tungara frog</name>
    <name type="synonym">Physalaemus pustulosus</name>
    <dbReference type="NCBI Taxonomy" id="76066"/>
    <lineage>
        <taxon>Eukaryota</taxon>
        <taxon>Metazoa</taxon>
        <taxon>Chordata</taxon>
        <taxon>Craniata</taxon>
        <taxon>Vertebrata</taxon>
        <taxon>Euteleostomi</taxon>
        <taxon>Amphibia</taxon>
        <taxon>Batrachia</taxon>
        <taxon>Anura</taxon>
        <taxon>Neobatrachia</taxon>
        <taxon>Hyloidea</taxon>
        <taxon>Leptodactylidae</taxon>
        <taxon>Leiuperinae</taxon>
        <taxon>Engystomops</taxon>
    </lineage>
</organism>
<dbReference type="Proteomes" id="UP000824782">
    <property type="component" value="Unassembled WGS sequence"/>
</dbReference>
<keyword evidence="2" id="KW-0325">Glycoprotein</keyword>
<gene>
    <name evidence="6" type="ORF">GDO81_005445</name>
</gene>
<accession>A0AAV7CPF3</accession>
<dbReference type="EMBL" id="WNYA01000002">
    <property type="protein sequence ID" value="KAG8586664.1"/>
    <property type="molecule type" value="Genomic_DNA"/>
</dbReference>
<evidence type="ECO:0000259" key="5">
    <source>
        <dbReference type="Pfam" id="PF21605"/>
    </source>
</evidence>
<feature type="transmembrane region" description="Helical" evidence="3">
    <location>
        <begin position="150"/>
        <end position="168"/>
    </location>
</feature>
<dbReference type="Pfam" id="PF21605">
    <property type="entry name" value="CRLF2-like_D2"/>
    <property type="match status" value="1"/>
</dbReference>
<keyword evidence="4" id="KW-0732">Signal</keyword>
<feature type="chain" id="PRO_5043843375" description="Cytokine receptor-like factor 2-like D2 domain-containing protein" evidence="4">
    <location>
        <begin position="18"/>
        <end position="280"/>
    </location>
</feature>
<keyword evidence="3" id="KW-0812">Transmembrane</keyword>
<keyword evidence="3" id="KW-1133">Transmembrane helix</keyword>
<reference evidence="6" key="1">
    <citation type="thesis" date="2020" institute="ProQuest LLC" country="789 East Eisenhower Parkway, Ann Arbor, MI, USA">
        <title>Comparative Genomics and Chromosome Evolution.</title>
        <authorList>
            <person name="Mudd A.B."/>
        </authorList>
    </citation>
    <scope>NUCLEOTIDE SEQUENCE</scope>
    <source>
        <strain evidence="6">237g6f4</strain>
        <tissue evidence="6">Blood</tissue>
    </source>
</reference>
<dbReference type="InterPro" id="IPR013783">
    <property type="entry name" value="Ig-like_fold"/>
</dbReference>
<evidence type="ECO:0000256" key="4">
    <source>
        <dbReference type="SAM" id="SignalP"/>
    </source>
</evidence>
<feature type="domain" description="Cytokine receptor-like factor 2-like D2" evidence="5">
    <location>
        <begin position="22"/>
        <end position="130"/>
    </location>
</feature>
<comment type="caution">
    <text evidence="6">The sequence shown here is derived from an EMBL/GenBank/DDBJ whole genome shotgun (WGS) entry which is preliminary data.</text>
</comment>
<dbReference type="AlphaFoldDB" id="A0AAV7CPF3"/>
<dbReference type="GO" id="GO:0009897">
    <property type="term" value="C:external side of plasma membrane"/>
    <property type="evidence" value="ECO:0007669"/>
    <property type="project" value="TreeGrafter"/>
</dbReference>
<sequence length="280" mass="32580">MILVLLLCFALIEFVHPQFFKNSPQNVTITWLDPVMTIHTLDVQCKKDLNRSCFRLLLQLKNGKNMEWQKNIESSDCFKIDSLLKKIHCEFSHPNLDPEKCFHARLQFKTVKACGYNYESEWSDDVFMKNYSLVESCEEQKPKAFGVRNFIILFSAISALILLIIILLRCNMERMKSCVFPIVPDPKNSFHTLFDSHSGFFQEWVKTATNDIPQEEVDVMEDPKDEPVSAYVKENEVMMPVNQPVIEKQEYNATPVHEETPNVCFGNMNFTLNESLYVML</sequence>
<evidence type="ECO:0000256" key="1">
    <source>
        <dbReference type="ARBA" id="ARBA00004479"/>
    </source>
</evidence>
<evidence type="ECO:0000313" key="7">
    <source>
        <dbReference type="Proteomes" id="UP000824782"/>
    </source>
</evidence>
<dbReference type="PANTHER" id="PTHR23037:SF46">
    <property type="entry name" value="INTERLEUKIN 5 RECEPTOR SUBUNIT ALPHA"/>
    <property type="match status" value="1"/>
</dbReference>